<feature type="non-terminal residue" evidence="2">
    <location>
        <position position="1"/>
    </location>
</feature>
<feature type="domain" description="Gp28/Gp37-like" evidence="1">
    <location>
        <begin position="68"/>
        <end position="221"/>
    </location>
</feature>
<protein>
    <recommendedName>
        <fullName evidence="1">Gp28/Gp37-like domain-containing protein</fullName>
    </recommendedName>
</protein>
<dbReference type="HOGENOM" id="CLU_1242470_0_0_9"/>
<reference evidence="2 3" key="1">
    <citation type="submission" date="2013-07" db="EMBL/GenBank/DDBJ databases">
        <authorList>
            <person name="Weinstock G."/>
            <person name="Sodergren E."/>
            <person name="Wylie T."/>
            <person name="Fulton L."/>
            <person name="Fulton R."/>
            <person name="Fronick C."/>
            <person name="O'Laughlin M."/>
            <person name="Godfrey J."/>
            <person name="Miner T."/>
            <person name="Herter B."/>
            <person name="Appelbaum E."/>
            <person name="Cordes M."/>
            <person name="Lek S."/>
            <person name="Wollam A."/>
            <person name="Pepin K.H."/>
            <person name="Palsikar V.B."/>
            <person name="Mitreva M."/>
            <person name="Wilson R.K."/>
        </authorList>
    </citation>
    <scope>NUCLEOTIDE SEQUENCE [LARGE SCALE GENOMIC DNA]</scope>
    <source>
        <strain evidence="2 3">ATCC 27760</strain>
    </source>
</reference>
<evidence type="ECO:0000313" key="3">
    <source>
        <dbReference type="Proteomes" id="UP000016662"/>
    </source>
</evidence>
<evidence type="ECO:0000313" key="2">
    <source>
        <dbReference type="EMBL" id="ERJ86874.1"/>
    </source>
</evidence>
<organism evidence="2 3">
    <name type="scientific">Ruminococcus callidus ATCC 27760</name>
    <dbReference type="NCBI Taxonomy" id="411473"/>
    <lineage>
        <taxon>Bacteria</taxon>
        <taxon>Bacillati</taxon>
        <taxon>Bacillota</taxon>
        <taxon>Clostridia</taxon>
        <taxon>Eubacteriales</taxon>
        <taxon>Oscillospiraceae</taxon>
        <taxon>Ruminococcus</taxon>
    </lineage>
</organism>
<dbReference type="AlphaFoldDB" id="U2LBL2"/>
<feature type="non-terminal residue" evidence="2">
    <location>
        <position position="223"/>
    </location>
</feature>
<dbReference type="eggNOG" id="ENOG502Z9TX">
    <property type="taxonomic scope" value="Bacteria"/>
</dbReference>
<dbReference type="InterPro" id="IPR029432">
    <property type="entry name" value="Gp28/Gp37-like_dom"/>
</dbReference>
<name>U2LBL2_9FIRM</name>
<evidence type="ECO:0000259" key="1">
    <source>
        <dbReference type="Pfam" id="PF14594"/>
    </source>
</evidence>
<dbReference type="Proteomes" id="UP000016662">
    <property type="component" value="Unassembled WGS sequence"/>
</dbReference>
<dbReference type="EMBL" id="AWVF01000459">
    <property type="protein sequence ID" value="ERJ86874.1"/>
    <property type="molecule type" value="Genomic_DNA"/>
</dbReference>
<dbReference type="STRING" id="411473.RUMCAL_03427"/>
<comment type="caution">
    <text evidence="2">The sequence shown here is derived from an EMBL/GenBank/DDBJ whole genome shotgun (WGS) entry which is preliminary data.</text>
</comment>
<dbReference type="Pfam" id="PF14594">
    <property type="entry name" value="Sipho_Gp37"/>
    <property type="match status" value="1"/>
</dbReference>
<proteinExistence type="predicted"/>
<gene>
    <name evidence="2" type="ORF">RUMCAL_03427</name>
</gene>
<keyword evidence="3" id="KW-1185">Reference proteome</keyword>
<sequence>RGQQHPEPAGFWLYLADLEGRHKYLSGRGSSWCKKAACDFDAPQFLSGGIAMQLEIYSLTALKDHISVSLEAICDSYSSLLWDIEFYQCGCFEVYIAASPQNVSIFQRGRIVARSDDAQHFGIIESLQLETDAEKGDYLTVTGRFLACLLERRIIYPTITANGSYEDIVRKVLSRNVISAGIRNLPGFSMGTVSGDCWQNTARMQVSYDNILEWLYSLCETIG</sequence>
<accession>U2LBL2</accession>